<dbReference type="AlphaFoldDB" id="A0A5M9ZK14"/>
<accession>A0A5M9ZK14</accession>
<comment type="caution">
    <text evidence="1">The sequence shown here is derived from an EMBL/GenBank/DDBJ whole genome shotgun (WGS) entry which is preliminary data.</text>
</comment>
<organism evidence="1 2">
    <name type="scientific">Bifidobacterium myosotis</name>
    <dbReference type="NCBI Taxonomy" id="1630166"/>
    <lineage>
        <taxon>Bacteria</taxon>
        <taxon>Bacillati</taxon>
        <taxon>Actinomycetota</taxon>
        <taxon>Actinomycetes</taxon>
        <taxon>Bifidobacteriales</taxon>
        <taxon>Bifidobacteriaceae</taxon>
        <taxon>Bifidobacterium</taxon>
    </lineage>
</organism>
<dbReference type="EMBL" id="RZUH01000007">
    <property type="protein sequence ID" value="KAA8827232.1"/>
    <property type="molecule type" value="Genomic_DNA"/>
</dbReference>
<gene>
    <name evidence="1" type="ORF">EMO91_09280</name>
</gene>
<proteinExistence type="predicted"/>
<dbReference type="Proteomes" id="UP000410049">
    <property type="component" value="Unassembled WGS sequence"/>
</dbReference>
<protein>
    <submittedName>
        <fullName evidence="1">Uncharacterized protein</fullName>
    </submittedName>
</protein>
<evidence type="ECO:0000313" key="1">
    <source>
        <dbReference type="EMBL" id="KAA8827232.1"/>
    </source>
</evidence>
<name>A0A5M9ZK14_9BIFI</name>
<evidence type="ECO:0000313" key="2">
    <source>
        <dbReference type="Proteomes" id="UP000410049"/>
    </source>
</evidence>
<reference evidence="1 2" key="1">
    <citation type="journal article" date="2019" name="Syst. Appl. Microbiol.">
        <title>Characterization of Bifidobacterium species in feaces of the Egyptian fruit bat: Description of B. vespertilionis sp. nov. and B. rousetti sp. nov.</title>
        <authorList>
            <person name="Modesto M."/>
            <person name="Satti M."/>
            <person name="Watanabe K."/>
            <person name="Puglisi E."/>
            <person name="Morelli L."/>
            <person name="Huang C.-H."/>
            <person name="Liou J.-S."/>
            <person name="Miyashita M."/>
            <person name="Tamura T."/>
            <person name="Saito S."/>
            <person name="Mori K."/>
            <person name="Huang L."/>
            <person name="Sciavilla P."/>
            <person name="Sandri C."/>
            <person name="Spiezio C."/>
            <person name="Vitali F."/>
            <person name="Cavalieri D."/>
            <person name="Perpetuini G."/>
            <person name="Tofalo R."/>
            <person name="Bonetti A."/>
            <person name="Arita M."/>
            <person name="Mattarelli P."/>
        </authorList>
    </citation>
    <scope>NUCLEOTIDE SEQUENCE [LARGE SCALE GENOMIC DNA]</scope>
    <source>
        <strain evidence="1 2">RST17</strain>
    </source>
</reference>
<sequence>MSGIREMAARIVLRAAYEMAEDNEDELSALFDCQYGMLQELRERAMHIVDGDMGSMPDSPPDPDEMERLIGESGLSMDMLDARARESYGGNYSTLYERYVCALGWSIDDMLGWQ</sequence>